<evidence type="ECO:0000256" key="2">
    <source>
        <dbReference type="ARBA" id="ARBA00022737"/>
    </source>
</evidence>
<dbReference type="SMART" id="SM00320">
    <property type="entry name" value="WD40"/>
    <property type="match status" value="5"/>
</dbReference>
<dbReference type="RefSeq" id="WP_378288051.1">
    <property type="nucleotide sequence ID" value="NZ_JBHSON010000081.1"/>
</dbReference>
<evidence type="ECO:0000256" key="3">
    <source>
        <dbReference type="PROSITE-ProRule" id="PRU00221"/>
    </source>
</evidence>
<keyword evidence="5" id="KW-1185">Reference proteome</keyword>
<keyword evidence="2" id="KW-0677">Repeat</keyword>
<dbReference type="PANTHER" id="PTHR44019:SF8">
    <property type="entry name" value="POC1 CENTRIOLAR PROTEIN HOMOLOG"/>
    <property type="match status" value="1"/>
</dbReference>
<dbReference type="PROSITE" id="PS50082">
    <property type="entry name" value="WD_REPEATS_2"/>
    <property type="match status" value="2"/>
</dbReference>
<dbReference type="PANTHER" id="PTHR44019">
    <property type="entry name" value="WD REPEAT-CONTAINING PROTEIN 55"/>
    <property type="match status" value="1"/>
</dbReference>
<proteinExistence type="predicted"/>
<dbReference type="InterPro" id="IPR011989">
    <property type="entry name" value="ARM-like"/>
</dbReference>
<dbReference type="InterPro" id="IPR016024">
    <property type="entry name" value="ARM-type_fold"/>
</dbReference>
<dbReference type="Gene3D" id="2.130.10.10">
    <property type="entry name" value="YVTN repeat-like/Quinoprotein amine dehydrogenase"/>
    <property type="match status" value="2"/>
</dbReference>
<protein>
    <recommendedName>
        <fullName evidence="6">WD40 repeat domain-containing protein</fullName>
    </recommendedName>
</protein>
<comment type="caution">
    <text evidence="4">The sequence shown here is derived from an EMBL/GenBank/DDBJ whole genome shotgun (WGS) entry which is preliminary data.</text>
</comment>
<dbReference type="InterPro" id="IPR001680">
    <property type="entry name" value="WD40_rpt"/>
</dbReference>
<name>A0ABW1A9D2_9ACTN</name>
<dbReference type="InterPro" id="IPR015943">
    <property type="entry name" value="WD40/YVTN_repeat-like_dom_sf"/>
</dbReference>
<dbReference type="Pfam" id="PF00400">
    <property type="entry name" value="WD40"/>
    <property type="match status" value="2"/>
</dbReference>
<dbReference type="Gene3D" id="1.25.10.10">
    <property type="entry name" value="Leucine-rich Repeat Variant"/>
    <property type="match status" value="1"/>
</dbReference>
<evidence type="ECO:0000313" key="5">
    <source>
        <dbReference type="Proteomes" id="UP001596074"/>
    </source>
</evidence>
<organism evidence="4 5">
    <name type="scientific">Actinomadura rugatobispora</name>
    <dbReference type="NCBI Taxonomy" id="1994"/>
    <lineage>
        <taxon>Bacteria</taxon>
        <taxon>Bacillati</taxon>
        <taxon>Actinomycetota</taxon>
        <taxon>Actinomycetes</taxon>
        <taxon>Streptosporangiales</taxon>
        <taxon>Thermomonosporaceae</taxon>
        <taxon>Actinomadura</taxon>
    </lineage>
</organism>
<keyword evidence="1 3" id="KW-0853">WD repeat</keyword>
<evidence type="ECO:0008006" key="6">
    <source>
        <dbReference type="Google" id="ProtNLM"/>
    </source>
</evidence>
<feature type="repeat" description="WD" evidence="3">
    <location>
        <begin position="263"/>
        <end position="304"/>
    </location>
</feature>
<dbReference type="SUPFAM" id="SSF50998">
    <property type="entry name" value="Quinoprotein alcohol dehydrogenase-like"/>
    <property type="match status" value="1"/>
</dbReference>
<feature type="repeat" description="WD" evidence="3">
    <location>
        <begin position="12"/>
        <end position="53"/>
    </location>
</feature>
<dbReference type="Proteomes" id="UP001596074">
    <property type="component" value="Unassembled WGS sequence"/>
</dbReference>
<accession>A0ABW1A9D2</accession>
<evidence type="ECO:0000313" key="4">
    <source>
        <dbReference type="EMBL" id="MFC5752089.1"/>
    </source>
</evidence>
<dbReference type="PROSITE" id="PS50294">
    <property type="entry name" value="WD_REPEATS_REGION"/>
    <property type="match status" value="2"/>
</dbReference>
<evidence type="ECO:0000256" key="1">
    <source>
        <dbReference type="ARBA" id="ARBA00022574"/>
    </source>
</evidence>
<dbReference type="SUPFAM" id="SSF48371">
    <property type="entry name" value="ARM repeat"/>
    <property type="match status" value="1"/>
</dbReference>
<gene>
    <name evidence="4" type="ORF">ACFPZN_41320</name>
</gene>
<reference evidence="5" key="1">
    <citation type="journal article" date="2019" name="Int. J. Syst. Evol. Microbiol.">
        <title>The Global Catalogue of Microorganisms (GCM) 10K type strain sequencing project: providing services to taxonomists for standard genome sequencing and annotation.</title>
        <authorList>
            <consortium name="The Broad Institute Genomics Platform"/>
            <consortium name="The Broad Institute Genome Sequencing Center for Infectious Disease"/>
            <person name="Wu L."/>
            <person name="Ma J."/>
        </authorList>
    </citation>
    <scope>NUCLEOTIDE SEQUENCE [LARGE SCALE GENOMIC DNA]</scope>
    <source>
        <strain evidence="5">KCTC 42087</strain>
    </source>
</reference>
<dbReference type="InterPro" id="IPR011047">
    <property type="entry name" value="Quinoprotein_ADH-like_sf"/>
</dbReference>
<sequence length="701" mass="74966">MPAHDDLYRAPDGDHGDRVTAVAISPGGDLGATGSRSGEVRFWDLRYGVLRASVGGVGDLPVTGVVFTGETELVTSGCGASRWTLADRRLEWRQVGEGNHAGALILGHGGRSAMVADRGDLRWWALDGSWHGRFHWSGTLDALALAASDLIVTGHADGKVAAWRMPPADRWSDPALVWARKWEEPARQWPMCACDTGRLVVSPRREGVAVLDAASGETVAAIAPDERPTAIAAFPDAPLVVLGGRDGFLTWWDARTGHRLGRVRAHEGRVRALALAPRVGLVLSASQDGTAALWRMHEPRPLARFSPAPADRPAVPHGHEDPWALTAAAGTPDGRRWLVGGAGGQVHILARSRGGGFMPDRVGRPSRPDAELDVEILLEDVRAHWADGPAAVRAARTLGEPGALDAAFPRAEVVEALETLVVRADDPEVREAAVIALAEIDRDATTTALYRMFDRADGIAAGTAGRLLGHFTGEAAPTTDELIASLPGIGNFLGVLTSAALAERGAAAVPALCDALRAFPLPADQEGGRWMRDETTKYRLMSALQWIGPAAAPATPILFAILEDWEIYRDTRHNAKIALQSIGLPETADLVAAEIRRRAELPETPCDVHDHVDEDCEDCEDCDGGEGFGLLLDVLSGMPPEALATADEVEAALAAVRRRFGDGVGTYEQDGEIHEYTVYEISLAEFTADRLAEGRDRGARR</sequence>
<dbReference type="EMBL" id="JBHSON010000081">
    <property type="protein sequence ID" value="MFC5752089.1"/>
    <property type="molecule type" value="Genomic_DNA"/>
</dbReference>
<dbReference type="InterPro" id="IPR050505">
    <property type="entry name" value="WDR55/POC1"/>
</dbReference>